<feature type="transmembrane region" description="Helical" evidence="1">
    <location>
        <begin position="21"/>
        <end position="38"/>
    </location>
</feature>
<proteinExistence type="predicted"/>
<protein>
    <submittedName>
        <fullName evidence="2">Uncharacterized protein</fullName>
    </submittedName>
</protein>
<reference evidence="2" key="1">
    <citation type="submission" date="2019-10" db="EMBL/GenBank/DDBJ databases">
        <authorList>
            <consortium name="Genoscope - CEA"/>
            <person name="William W."/>
        </authorList>
    </citation>
    <scope>NUCLEOTIDE SEQUENCE [LARGE SCALE GENOMIC DNA]</scope>
    <source>
        <strain evidence="2">BBR_PRJEB10992</strain>
    </source>
</reference>
<dbReference type="AlphaFoldDB" id="A0A7Z9E2Z1"/>
<keyword evidence="1" id="KW-0812">Transmembrane</keyword>
<gene>
    <name evidence="2" type="ORF">PL8927_820037</name>
</gene>
<comment type="caution">
    <text evidence="2">The sequence shown here is derived from an EMBL/GenBank/DDBJ whole genome shotgun (WGS) entry which is preliminary data.</text>
</comment>
<name>A0A7Z9E2Z1_9CYAN</name>
<keyword evidence="3" id="KW-1185">Reference proteome</keyword>
<organism evidence="2 3">
    <name type="scientific">Planktothrix serta PCC 8927</name>
    <dbReference type="NCBI Taxonomy" id="671068"/>
    <lineage>
        <taxon>Bacteria</taxon>
        <taxon>Bacillati</taxon>
        <taxon>Cyanobacteriota</taxon>
        <taxon>Cyanophyceae</taxon>
        <taxon>Oscillatoriophycideae</taxon>
        <taxon>Oscillatoriales</taxon>
        <taxon>Microcoleaceae</taxon>
        <taxon>Planktothrix</taxon>
    </lineage>
</organism>
<dbReference type="EMBL" id="CZCU02000160">
    <property type="protein sequence ID" value="VXD24425.1"/>
    <property type="molecule type" value="Genomic_DNA"/>
</dbReference>
<evidence type="ECO:0000256" key="1">
    <source>
        <dbReference type="SAM" id="Phobius"/>
    </source>
</evidence>
<keyword evidence="1" id="KW-0472">Membrane</keyword>
<keyword evidence="1" id="KW-1133">Transmembrane helix</keyword>
<evidence type="ECO:0000313" key="3">
    <source>
        <dbReference type="Proteomes" id="UP000184550"/>
    </source>
</evidence>
<evidence type="ECO:0000313" key="2">
    <source>
        <dbReference type="EMBL" id="VXD24425.1"/>
    </source>
</evidence>
<sequence>MWGKSKDVQFKGSRKSYKFGIKIKNFTPVLTYLVYLYIPDPRPQTPDPVVFSPGD</sequence>
<dbReference type="Proteomes" id="UP000184550">
    <property type="component" value="Unassembled WGS sequence"/>
</dbReference>
<accession>A0A7Z9E2Z1</accession>